<sequence>MAEKIKQLVKISDHRSFEIGLLLANRSRVMGVRPVVAHDSWMYMVKLGIGTPPTFTNLEFDTGSSLSFILVRFMDGTKTKGFLVVDRFTFASNLGNRLEAVDNVVFGCSKDTSPDMYHHGTVVSGIIGMGTGARSFLMQLRGQAKSRFSYCLVPPERTAQSYLRFGTDIEHIRHAQTTPLLSHHGSDEYYLDLKDLSVEGRLLHLPSDTFKMNPDGTGGCVMDTGTWINFMVESALNALVRSLEEHFQRHNLRKVEDPYKADFKLCYEKPRGFSSYLAIGFHLRGAVLRPRPKSFFFINKNSFCLSMKEDQHTLIGAALQQNRRMVFDIRKRRLTFAEENCARD</sequence>
<evidence type="ECO:0000313" key="8">
    <source>
        <dbReference type="RefSeq" id="XP_020084210.1"/>
    </source>
</evidence>
<proteinExistence type="inferred from homology"/>
<dbReference type="GO" id="GO:0006508">
    <property type="term" value="P:proteolysis"/>
    <property type="evidence" value="ECO:0007669"/>
    <property type="project" value="UniProtKB-KW"/>
</dbReference>
<dbReference type="PANTHER" id="PTHR47967:SF123">
    <property type="entry name" value="ASPARTIC PROTEINASE NEPENTHESIN-1-LIKE"/>
    <property type="match status" value="1"/>
</dbReference>
<evidence type="ECO:0000256" key="2">
    <source>
        <dbReference type="ARBA" id="ARBA00022670"/>
    </source>
</evidence>
<dbReference type="GO" id="GO:0004190">
    <property type="term" value="F:aspartic-type endopeptidase activity"/>
    <property type="evidence" value="ECO:0007669"/>
    <property type="project" value="UniProtKB-KW"/>
</dbReference>
<keyword evidence="7" id="KW-1185">Reference proteome</keyword>
<evidence type="ECO:0000256" key="3">
    <source>
        <dbReference type="ARBA" id="ARBA00022750"/>
    </source>
</evidence>
<dbReference type="InterPro" id="IPR051708">
    <property type="entry name" value="Plant_Aspart_Prot_A1"/>
</dbReference>
<dbReference type="Proteomes" id="UP000515123">
    <property type="component" value="Linkage group 3"/>
</dbReference>
<evidence type="ECO:0000256" key="1">
    <source>
        <dbReference type="ARBA" id="ARBA00007447"/>
    </source>
</evidence>
<dbReference type="InterPro" id="IPR021109">
    <property type="entry name" value="Peptidase_aspartic_dom_sf"/>
</dbReference>
<dbReference type="GO" id="GO:0005576">
    <property type="term" value="C:extracellular region"/>
    <property type="evidence" value="ECO:0007669"/>
    <property type="project" value="TreeGrafter"/>
</dbReference>
<evidence type="ECO:0000256" key="5">
    <source>
        <dbReference type="ARBA" id="ARBA00023180"/>
    </source>
</evidence>
<keyword evidence="5" id="KW-0325">Glycoprotein</keyword>
<feature type="domain" description="Peptidase A1" evidence="6">
    <location>
        <begin position="17"/>
        <end position="337"/>
    </location>
</feature>
<dbReference type="InterPro" id="IPR034161">
    <property type="entry name" value="Pepsin-like_plant"/>
</dbReference>
<keyword evidence="2" id="KW-0645">Protease</keyword>
<protein>
    <submittedName>
        <fullName evidence="8">Aspartic proteinase nepenthesin-2-like</fullName>
    </submittedName>
</protein>
<organism evidence="7 8">
    <name type="scientific">Ananas comosus</name>
    <name type="common">Pineapple</name>
    <name type="synonym">Ananas ananas</name>
    <dbReference type="NCBI Taxonomy" id="4615"/>
    <lineage>
        <taxon>Eukaryota</taxon>
        <taxon>Viridiplantae</taxon>
        <taxon>Streptophyta</taxon>
        <taxon>Embryophyta</taxon>
        <taxon>Tracheophyta</taxon>
        <taxon>Spermatophyta</taxon>
        <taxon>Magnoliopsida</taxon>
        <taxon>Liliopsida</taxon>
        <taxon>Poales</taxon>
        <taxon>Bromeliaceae</taxon>
        <taxon>Bromelioideae</taxon>
        <taxon>Ananas</taxon>
    </lineage>
</organism>
<dbReference type="Gene3D" id="2.40.70.10">
    <property type="entry name" value="Acid Proteases"/>
    <property type="match status" value="2"/>
</dbReference>
<comment type="similarity">
    <text evidence="1">Belongs to the peptidase A1 family.</text>
</comment>
<dbReference type="RefSeq" id="XP_020084210.1">
    <property type="nucleotide sequence ID" value="XM_020228621.1"/>
</dbReference>
<gene>
    <name evidence="8" type="primary">LOC109707387</name>
</gene>
<dbReference type="PROSITE" id="PS51767">
    <property type="entry name" value="PEPTIDASE_A1"/>
    <property type="match status" value="1"/>
</dbReference>
<dbReference type="Pfam" id="PF14541">
    <property type="entry name" value="TAXi_C"/>
    <property type="match status" value="1"/>
</dbReference>
<dbReference type="SUPFAM" id="SSF50630">
    <property type="entry name" value="Acid proteases"/>
    <property type="match status" value="1"/>
</dbReference>
<dbReference type="Pfam" id="PF14543">
    <property type="entry name" value="TAXi_N"/>
    <property type="match status" value="1"/>
</dbReference>
<dbReference type="CDD" id="cd05476">
    <property type="entry name" value="pepsin_A_like_plant"/>
    <property type="match status" value="1"/>
</dbReference>
<keyword evidence="3" id="KW-0064">Aspartyl protease</keyword>
<accession>A0A6P5ESQ2</accession>
<dbReference type="InterPro" id="IPR032799">
    <property type="entry name" value="TAXi_C"/>
</dbReference>
<dbReference type="AlphaFoldDB" id="A0A6P5ESQ2"/>
<dbReference type="InterPro" id="IPR033121">
    <property type="entry name" value="PEPTIDASE_A1"/>
</dbReference>
<reference evidence="7" key="1">
    <citation type="journal article" date="2015" name="Nat. Genet.">
        <title>The pineapple genome and the evolution of CAM photosynthesis.</title>
        <authorList>
            <person name="Ming R."/>
            <person name="VanBuren R."/>
            <person name="Wai C.M."/>
            <person name="Tang H."/>
            <person name="Schatz M.C."/>
            <person name="Bowers J.E."/>
            <person name="Lyons E."/>
            <person name="Wang M.L."/>
            <person name="Chen J."/>
            <person name="Biggers E."/>
            <person name="Zhang J."/>
            <person name="Huang L."/>
            <person name="Zhang L."/>
            <person name="Miao W."/>
            <person name="Zhang J."/>
            <person name="Ye Z."/>
            <person name="Miao C."/>
            <person name="Lin Z."/>
            <person name="Wang H."/>
            <person name="Zhou H."/>
            <person name="Yim W.C."/>
            <person name="Priest H.D."/>
            <person name="Zheng C."/>
            <person name="Woodhouse M."/>
            <person name="Edger P.P."/>
            <person name="Guyot R."/>
            <person name="Guo H.B."/>
            <person name="Guo H."/>
            <person name="Zheng G."/>
            <person name="Singh R."/>
            <person name="Sharma A."/>
            <person name="Min X."/>
            <person name="Zheng Y."/>
            <person name="Lee H."/>
            <person name="Gurtowski J."/>
            <person name="Sedlazeck F.J."/>
            <person name="Harkess A."/>
            <person name="McKain M.R."/>
            <person name="Liao Z."/>
            <person name="Fang J."/>
            <person name="Liu J."/>
            <person name="Zhang X."/>
            <person name="Zhang Q."/>
            <person name="Hu W."/>
            <person name="Qin Y."/>
            <person name="Wang K."/>
            <person name="Chen L.Y."/>
            <person name="Shirley N."/>
            <person name="Lin Y.R."/>
            <person name="Liu L.Y."/>
            <person name="Hernandez A.G."/>
            <person name="Wright C.L."/>
            <person name="Bulone V."/>
            <person name="Tuskan G.A."/>
            <person name="Heath K."/>
            <person name="Zee F."/>
            <person name="Moore P.H."/>
            <person name="Sunkar R."/>
            <person name="Leebens-Mack J.H."/>
            <person name="Mockler T."/>
            <person name="Bennetzen J.L."/>
            <person name="Freeling M."/>
            <person name="Sankoff D."/>
            <person name="Paterson A.H."/>
            <person name="Zhu X."/>
            <person name="Yang X."/>
            <person name="Smith J.A."/>
            <person name="Cushman J.C."/>
            <person name="Paull R.E."/>
            <person name="Yu Q."/>
        </authorList>
    </citation>
    <scope>NUCLEOTIDE SEQUENCE [LARGE SCALE GENOMIC DNA]</scope>
    <source>
        <strain evidence="7">cv. F153</strain>
    </source>
</reference>
<keyword evidence="4" id="KW-0378">Hydrolase</keyword>
<dbReference type="PANTHER" id="PTHR47967">
    <property type="entry name" value="OS07G0603500 PROTEIN-RELATED"/>
    <property type="match status" value="1"/>
</dbReference>
<dbReference type="GeneID" id="109707387"/>
<evidence type="ECO:0000259" key="6">
    <source>
        <dbReference type="PROSITE" id="PS51767"/>
    </source>
</evidence>
<dbReference type="OrthoDB" id="1072226at2759"/>
<evidence type="ECO:0000313" key="7">
    <source>
        <dbReference type="Proteomes" id="UP000515123"/>
    </source>
</evidence>
<evidence type="ECO:0000256" key="4">
    <source>
        <dbReference type="ARBA" id="ARBA00022801"/>
    </source>
</evidence>
<name>A0A6P5ESQ2_ANACO</name>
<dbReference type="InterPro" id="IPR032861">
    <property type="entry name" value="TAXi_N"/>
</dbReference>
<reference evidence="8" key="2">
    <citation type="submission" date="2025-08" db="UniProtKB">
        <authorList>
            <consortium name="RefSeq"/>
        </authorList>
    </citation>
    <scope>IDENTIFICATION</scope>
    <source>
        <tissue evidence="8">Leaf</tissue>
    </source>
</reference>